<evidence type="ECO:0000259" key="6">
    <source>
        <dbReference type="PROSITE" id="PS50111"/>
    </source>
</evidence>
<dbReference type="EMBL" id="CP007128">
    <property type="protein sequence ID" value="AHG87952.1"/>
    <property type="molecule type" value="Genomic_DNA"/>
</dbReference>
<dbReference type="KEGG" id="gba:J421_0415"/>
<dbReference type="eggNOG" id="COG0840">
    <property type="taxonomic scope" value="Bacteria"/>
</dbReference>
<dbReference type="SUPFAM" id="SSF58104">
    <property type="entry name" value="Methyl-accepting chemotaxis protein (MCP) signaling domain"/>
    <property type="match status" value="1"/>
</dbReference>
<sequence>MRWFRDLALSTKLALSFAVLVLLTEGLGALALQGTSRVNGAAEEIARHWLPSVRYSLGASRAAADYRSAEAMLALSKTSVDRDGYVAEMGTHAQELTEQLDKLAATIRTKDDSATFRDFQHAWSQYEATSARIAAFVKARDDSAAFDLLSGESQSQFDEASAALARVVDAAEEGTKQQVALGMRTYDVTQQRVVVAIVSCIVLGLVVAVSLTRSIARPIRMMTEKMRRLALGDTDHEIVPKSRDEVGRLLESLRDIVASQQQLADAARRLAEGDLSVPLTPRSEQDVLVRSFAEVQTTLAALIGEGNTLVEAAKAGTLQVRGDAAHFRGAYRELVQGMNDVLAAVASPIAETNAVLDRVSARDLGARTSVDCAGEYAAMQAKVNATLDTLGDALAQVASASSRVAGASGEIAAGGATLAEGASRQASALQEVSASLHELAATAKQNAAHARRAQGMAERARAGAALGVAGMSRLSDAVTRIKQSSDATARIVKTIDEIAFQTNLLALNAAVEAARAGDAGRGFAVVADEVRALAQRSAAAARETAALIEDGVQNAERGVTANAEVLKQLEGIHGDIERVSDVMAEIAAASEQQDGSVSHINVGLEEMNAITQQVAANAQQSSSASVELSGQAEQMRELVATFRLGDALDGPPQASTPEAPVAPVAPIVRPRPTPAPRVSRWRPDPARVIPFGDEDDEALHGF</sequence>
<dbReference type="GO" id="GO:0006935">
    <property type="term" value="P:chemotaxis"/>
    <property type="evidence" value="ECO:0007669"/>
    <property type="project" value="UniProtKB-KW"/>
</dbReference>
<keyword evidence="9" id="KW-1185">Reference proteome</keyword>
<dbReference type="HOGENOM" id="CLU_000445_107_20_0"/>
<evidence type="ECO:0000256" key="3">
    <source>
        <dbReference type="PROSITE-ProRule" id="PRU00284"/>
    </source>
</evidence>
<dbReference type="FunCoup" id="W0RBX0">
    <property type="interactions" value="103"/>
</dbReference>
<dbReference type="PROSITE" id="PS50111">
    <property type="entry name" value="CHEMOTAXIS_TRANSDUC_2"/>
    <property type="match status" value="1"/>
</dbReference>
<evidence type="ECO:0000259" key="7">
    <source>
        <dbReference type="PROSITE" id="PS50885"/>
    </source>
</evidence>
<organism evidence="8 9">
    <name type="scientific">Gemmatirosa kalamazoonensis</name>
    <dbReference type="NCBI Taxonomy" id="861299"/>
    <lineage>
        <taxon>Bacteria</taxon>
        <taxon>Pseudomonadati</taxon>
        <taxon>Gemmatimonadota</taxon>
        <taxon>Gemmatimonadia</taxon>
        <taxon>Gemmatimonadales</taxon>
        <taxon>Gemmatimonadaceae</taxon>
        <taxon>Gemmatirosa</taxon>
    </lineage>
</organism>
<proteinExistence type="inferred from homology"/>
<dbReference type="SUPFAM" id="SSF158472">
    <property type="entry name" value="HAMP domain-like"/>
    <property type="match status" value="1"/>
</dbReference>
<dbReference type="GO" id="GO:0004888">
    <property type="term" value="F:transmembrane signaling receptor activity"/>
    <property type="evidence" value="ECO:0007669"/>
    <property type="project" value="TreeGrafter"/>
</dbReference>
<dbReference type="STRING" id="861299.J421_0415"/>
<evidence type="ECO:0000256" key="4">
    <source>
        <dbReference type="SAM" id="MobiDB-lite"/>
    </source>
</evidence>
<dbReference type="InterPro" id="IPR024478">
    <property type="entry name" value="HlyB_4HB_MCP"/>
</dbReference>
<dbReference type="PROSITE" id="PS50885">
    <property type="entry name" value="HAMP"/>
    <property type="match status" value="2"/>
</dbReference>
<dbReference type="PATRIC" id="fig|861299.3.peg.424"/>
<gene>
    <name evidence="8" type="ORF">J421_0415</name>
</gene>
<evidence type="ECO:0000256" key="2">
    <source>
        <dbReference type="ARBA" id="ARBA00029447"/>
    </source>
</evidence>
<name>W0RBX0_9BACT</name>
<dbReference type="PANTHER" id="PTHR43531:SF14">
    <property type="entry name" value="METHYL-ACCEPTING CHEMOTAXIS PROTEIN I-RELATED"/>
    <property type="match status" value="1"/>
</dbReference>
<dbReference type="Gene3D" id="1.10.287.950">
    <property type="entry name" value="Methyl-accepting chemotaxis protein"/>
    <property type="match status" value="1"/>
</dbReference>
<evidence type="ECO:0000256" key="1">
    <source>
        <dbReference type="ARBA" id="ARBA00022481"/>
    </source>
</evidence>
<accession>W0RBX0</accession>
<feature type="region of interest" description="Disordered" evidence="4">
    <location>
        <begin position="646"/>
        <end position="702"/>
    </location>
</feature>
<protein>
    <submittedName>
        <fullName evidence="8">Chemotaxis sensory transducer</fullName>
    </submittedName>
</protein>
<keyword evidence="1" id="KW-0488">Methylation</keyword>
<dbReference type="Gene3D" id="1.20.120.1530">
    <property type="match status" value="1"/>
</dbReference>
<dbReference type="GO" id="GO:0007165">
    <property type="term" value="P:signal transduction"/>
    <property type="evidence" value="ECO:0007669"/>
    <property type="project" value="UniProtKB-KW"/>
</dbReference>
<dbReference type="InParanoid" id="W0RBX0"/>
<feature type="domain" description="Methyl-accepting transducer" evidence="6">
    <location>
        <begin position="400"/>
        <end position="629"/>
    </location>
</feature>
<reference evidence="8 9" key="1">
    <citation type="journal article" date="2014" name="Genome Announc.">
        <title>Genome Sequence and Methylome of Soil Bacterium Gemmatirosa kalamazoonensis KBS708T, a Member of the Rarely Cultivated Gemmatimonadetes Phylum.</title>
        <authorList>
            <person name="Debruyn J.M."/>
            <person name="Radosevich M."/>
            <person name="Wommack K.E."/>
            <person name="Polson S.W."/>
            <person name="Hauser L.J."/>
            <person name="Fawaz M.N."/>
            <person name="Korlach J."/>
            <person name="Tsai Y.C."/>
        </authorList>
    </citation>
    <scope>NUCLEOTIDE SEQUENCE [LARGE SCALE GENOMIC DNA]</scope>
    <source>
        <strain evidence="8 9">KBS708</strain>
    </source>
</reference>
<dbReference type="SMART" id="SM00304">
    <property type="entry name" value="HAMP"/>
    <property type="match status" value="3"/>
</dbReference>
<feature type="domain" description="HAMP" evidence="7">
    <location>
        <begin position="343"/>
        <end position="395"/>
    </location>
</feature>
<dbReference type="InterPro" id="IPR003660">
    <property type="entry name" value="HAMP_dom"/>
</dbReference>
<feature type="transmembrane region" description="Helical" evidence="5">
    <location>
        <begin position="193"/>
        <end position="216"/>
    </location>
</feature>
<dbReference type="InterPro" id="IPR051310">
    <property type="entry name" value="MCP_chemotaxis"/>
</dbReference>
<dbReference type="GO" id="GO:0005886">
    <property type="term" value="C:plasma membrane"/>
    <property type="evidence" value="ECO:0007669"/>
    <property type="project" value="TreeGrafter"/>
</dbReference>
<keyword evidence="5" id="KW-1133">Transmembrane helix</keyword>
<keyword evidence="5" id="KW-0472">Membrane</keyword>
<dbReference type="CDD" id="cd06225">
    <property type="entry name" value="HAMP"/>
    <property type="match status" value="2"/>
</dbReference>
<evidence type="ECO:0000256" key="5">
    <source>
        <dbReference type="SAM" id="Phobius"/>
    </source>
</evidence>
<keyword evidence="3" id="KW-0807">Transducer</keyword>
<dbReference type="Pfam" id="PF12729">
    <property type="entry name" value="4HB_MCP_1"/>
    <property type="match status" value="1"/>
</dbReference>
<dbReference type="Pfam" id="PF00672">
    <property type="entry name" value="HAMP"/>
    <property type="match status" value="2"/>
</dbReference>
<dbReference type="OrthoDB" id="9806477at2"/>
<dbReference type="InterPro" id="IPR004089">
    <property type="entry name" value="MCPsignal_dom"/>
</dbReference>
<dbReference type="PANTHER" id="PTHR43531">
    <property type="entry name" value="PROTEIN ICFG"/>
    <property type="match status" value="1"/>
</dbReference>
<dbReference type="Pfam" id="PF00015">
    <property type="entry name" value="MCPsignal"/>
    <property type="match status" value="1"/>
</dbReference>
<dbReference type="AlphaFoldDB" id="W0RBX0"/>
<keyword evidence="5" id="KW-0812">Transmembrane</keyword>
<dbReference type="Pfam" id="PF18947">
    <property type="entry name" value="HAMP_2"/>
    <property type="match status" value="1"/>
</dbReference>
<comment type="similarity">
    <text evidence="2">Belongs to the methyl-accepting chemotaxis (MCP) protein family.</text>
</comment>
<feature type="domain" description="HAMP" evidence="7">
    <location>
        <begin position="213"/>
        <end position="265"/>
    </location>
</feature>
<dbReference type="SMART" id="SM00283">
    <property type="entry name" value="MA"/>
    <property type="match status" value="1"/>
</dbReference>
<feature type="compositionally biased region" description="Acidic residues" evidence="4">
    <location>
        <begin position="692"/>
        <end position="702"/>
    </location>
</feature>
<dbReference type="Gene3D" id="6.10.340.10">
    <property type="match status" value="1"/>
</dbReference>
<evidence type="ECO:0000313" key="8">
    <source>
        <dbReference type="EMBL" id="AHG87952.1"/>
    </source>
</evidence>
<evidence type="ECO:0000313" key="9">
    <source>
        <dbReference type="Proteomes" id="UP000019151"/>
    </source>
</evidence>
<dbReference type="RefSeq" id="WP_025409502.1">
    <property type="nucleotide sequence ID" value="NZ_CP007128.1"/>
</dbReference>
<feature type="compositionally biased region" description="Low complexity" evidence="4">
    <location>
        <begin position="657"/>
        <end position="668"/>
    </location>
</feature>
<dbReference type="Proteomes" id="UP000019151">
    <property type="component" value="Chromosome"/>
</dbReference>